<dbReference type="GO" id="GO:0008270">
    <property type="term" value="F:zinc ion binding"/>
    <property type="evidence" value="ECO:0007669"/>
    <property type="project" value="UniProtKB-KW"/>
</dbReference>
<protein>
    <recommendedName>
        <fullName evidence="12">C2H2-type domain-containing protein</fullName>
    </recommendedName>
</protein>
<dbReference type="PROSITE" id="PS50157">
    <property type="entry name" value="ZINC_FINGER_C2H2_2"/>
    <property type="match status" value="6"/>
</dbReference>
<evidence type="ECO:0000256" key="1">
    <source>
        <dbReference type="ARBA" id="ARBA00003767"/>
    </source>
</evidence>
<evidence type="ECO:0000259" key="12">
    <source>
        <dbReference type="PROSITE" id="PS50157"/>
    </source>
</evidence>
<dbReference type="PANTHER" id="PTHR24381">
    <property type="entry name" value="ZINC FINGER PROTEIN"/>
    <property type="match status" value="1"/>
</dbReference>
<feature type="region of interest" description="Disordered" evidence="11">
    <location>
        <begin position="336"/>
        <end position="358"/>
    </location>
</feature>
<feature type="domain" description="C2H2-type" evidence="12">
    <location>
        <begin position="276"/>
        <end position="303"/>
    </location>
</feature>
<evidence type="ECO:0000256" key="6">
    <source>
        <dbReference type="ARBA" id="ARBA00022771"/>
    </source>
</evidence>
<evidence type="ECO:0000256" key="4">
    <source>
        <dbReference type="ARBA" id="ARBA00022723"/>
    </source>
</evidence>
<dbReference type="GO" id="GO:0000977">
    <property type="term" value="F:RNA polymerase II transcription regulatory region sequence-specific DNA binding"/>
    <property type="evidence" value="ECO:0007669"/>
    <property type="project" value="TreeGrafter"/>
</dbReference>
<dbReference type="EMBL" id="WNYA01000060">
    <property type="protein sequence ID" value="KAG8550338.1"/>
    <property type="molecule type" value="Genomic_DNA"/>
</dbReference>
<dbReference type="AlphaFoldDB" id="A0AAV6ZQF1"/>
<evidence type="ECO:0000256" key="11">
    <source>
        <dbReference type="SAM" id="MobiDB-lite"/>
    </source>
</evidence>
<evidence type="ECO:0000256" key="7">
    <source>
        <dbReference type="ARBA" id="ARBA00022833"/>
    </source>
</evidence>
<keyword evidence="5" id="KW-0677">Repeat</keyword>
<gene>
    <name evidence="13" type="ORF">GDO81_026437</name>
</gene>
<evidence type="ECO:0000313" key="14">
    <source>
        <dbReference type="Proteomes" id="UP000824782"/>
    </source>
</evidence>
<feature type="domain" description="C2H2-type" evidence="12">
    <location>
        <begin position="473"/>
        <end position="500"/>
    </location>
</feature>
<dbReference type="InterPro" id="IPR036236">
    <property type="entry name" value="Znf_C2H2_sf"/>
</dbReference>
<evidence type="ECO:0000256" key="2">
    <source>
        <dbReference type="ARBA" id="ARBA00004123"/>
    </source>
</evidence>
<dbReference type="Gene3D" id="3.30.160.60">
    <property type="entry name" value="Classic Zinc Finger"/>
    <property type="match status" value="6"/>
</dbReference>
<comment type="similarity">
    <text evidence="3">Belongs to the krueppel C2H2-type zinc-finger protein family.</text>
</comment>
<keyword evidence="4" id="KW-0479">Metal-binding</keyword>
<dbReference type="PANTHER" id="PTHR24381:SF390">
    <property type="entry name" value="ZINC FINGER PROTEIN 37 HOMOLOG"/>
    <property type="match status" value="1"/>
</dbReference>
<dbReference type="Pfam" id="PF00096">
    <property type="entry name" value="zf-C2H2"/>
    <property type="match status" value="5"/>
</dbReference>
<comment type="function">
    <text evidence="1">May be involved in transcriptional regulation.</text>
</comment>
<name>A0AAV6ZQF1_ENGPU</name>
<evidence type="ECO:0000256" key="3">
    <source>
        <dbReference type="ARBA" id="ARBA00006991"/>
    </source>
</evidence>
<organism evidence="13 14">
    <name type="scientific">Engystomops pustulosus</name>
    <name type="common">Tungara frog</name>
    <name type="synonym">Physalaemus pustulosus</name>
    <dbReference type="NCBI Taxonomy" id="76066"/>
    <lineage>
        <taxon>Eukaryota</taxon>
        <taxon>Metazoa</taxon>
        <taxon>Chordata</taxon>
        <taxon>Craniata</taxon>
        <taxon>Vertebrata</taxon>
        <taxon>Euteleostomi</taxon>
        <taxon>Amphibia</taxon>
        <taxon>Batrachia</taxon>
        <taxon>Anura</taxon>
        <taxon>Neobatrachia</taxon>
        <taxon>Hyloidea</taxon>
        <taxon>Leptodactylidae</taxon>
        <taxon>Leiuperinae</taxon>
        <taxon>Engystomops</taxon>
    </lineage>
</organism>
<dbReference type="GO" id="GO:0000981">
    <property type="term" value="F:DNA-binding transcription factor activity, RNA polymerase II-specific"/>
    <property type="evidence" value="ECO:0007669"/>
    <property type="project" value="TreeGrafter"/>
</dbReference>
<keyword evidence="6 10" id="KW-0863">Zinc-finger</keyword>
<evidence type="ECO:0000256" key="5">
    <source>
        <dbReference type="ARBA" id="ARBA00022737"/>
    </source>
</evidence>
<comment type="caution">
    <text evidence="13">The sequence shown here is derived from an EMBL/GenBank/DDBJ whole genome shotgun (WGS) entry which is preliminary data.</text>
</comment>
<feature type="domain" description="C2H2-type" evidence="12">
    <location>
        <begin position="501"/>
        <end position="525"/>
    </location>
</feature>
<evidence type="ECO:0000256" key="10">
    <source>
        <dbReference type="PROSITE-ProRule" id="PRU00042"/>
    </source>
</evidence>
<dbReference type="FunFam" id="3.30.160.60:FF:000624">
    <property type="entry name" value="zinc finger protein 697"/>
    <property type="match status" value="1"/>
</dbReference>
<evidence type="ECO:0000256" key="8">
    <source>
        <dbReference type="ARBA" id="ARBA00023125"/>
    </source>
</evidence>
<dbReference type="InterPro" id="IPR013087">
    <property type="entry name" value="Znf_C2H2_type"/>
</dbReference>
<keyword evidence="7" id="KW-0862">Zinc</keyword>
<comment type="subcellular location">
    <subcellularLocation>
        <location evidence="2">Nucleus</location>
    </subcellularLocation>
</comment>
<keyword evidence="14" id="KW-1185">Reference proteome</keyword>
<dbReference type="SUPFAM" id="SSF57667">
    <property type="entry name" value="beta-beta-alpha zinc fingers"/>
    <property type="match status" value="4"/>
</dbReference>
<dbReference type="SMART" id="SM00355">
    <property type="entry name" value="ZnF_C2H2"/>
    <property type="match status" value="6"/>
</dbReference>
<accession>A0AAV6ZQF1</accession>
<dbReference type="FunFam" id="3.30.160.60:FF:000478">
    <property type="entry name" value="Zinc finger protein 133"/>
    <property type="match status" value="2"/>
</dbReference>
<proteinExistence type="inferred from homology"/>
<dbReference type="PROSITE" id="PS00028">
    <property type="entry name" value="ZINC_FINGER_C2H2_1"/>
    <property type="match status" value="6"/>
</dbReference>
<feature type="region of interest" description="Disordered" evidence="11">
    <location>
        <begin position="230"/>
        <end position="258"/>
    </location>
</feature>
<reference evidence="13" key="1">
    <citation type="thesis" date="2020" institute="ProQuest LLC" country="789 East Eisenhower Parkway, Ann Arbor, MI, USA">
        <title>Comparative Genomics and Chromosome Evolution.</title>
        <authorList>
            <person name="Mudd A.B."/>
        </authorList>
    </citation>
    <scope>NUCLEOTIDE SEQUENCE</scope>
    <source>
        <strain evidence="13">237g6f4</strain>
        <tissue evidence="13">Blood</tissue>
    </source>
</reference>
<sequence>MTGVLNLTLEIIYMLTGEDYTVVRKTTRGHHTSDLHGPEALNSIQNTISEGPSHPLLQDRNDNRKILELTNKIIHLLTGEVWQYLEGHTDVYKYIVMENRQLLTSLAETRKNKDPDLQEGGNYVEKETSTPADLVHIKEEPNSYDGGSVSDNRTSPTPIKLEPVSCEVSHDIIASQHDLSPNINNQCWGNETFINADMYAPNGCKDLDLEGVIEGNSGLHGVDGGFLESTSDDRKSLVGNQRNATGKEEYSCPEPQDISLSNSAISPKRQLGMKIFPCHVCHECFSSKLGLFRHQITHMGQEEKVPSSVDAIVEQIPSQSVSGLTNSRRLLKSTEVHPTDESHLRCPRQDLLGGSSEDDQRDVREVLCRGRGDGFALKSKAQSVLPKKFSCSECGKFFSSSSHLIVHERIHTGEKPFVCTVCGKRFATKSTLVIHQRIHTREKPYSCSECQRRFPCNSQLVIHRRTHTGEKPYSCSECGKGFISNSDLLRHKRIHTGERPFKCSQCGKCFSQKPHLREHQKTHRK</sequence>
<feature type="domain" description="C2H2-type" evidence="12">
    <location>
        <begin position="445"/>
        <end position="472"/>
    </location>
</feature>
<feature type="compositionally biased region" description="Basic and acidic residues" evidence="11">
    <location>
        <begin position="336"/>
        <end position="348"/>
    </location>
</feature>
<evidence type="ECO:0000256" key="9">
    <source>
        <dbReference type="ARBA" id="ARBA00023242"/>
    </source>
</evidence>
<evidence type="ECO:0000313" key="13">
    <source>
        <dbReference type="EMBL" id="KAG8550338.1"/>
    </source>
</evidence>
<dbReference type="GO" id="GO:0005634">
    <property type="term" value="C:nucleus"/>
    <property type="evidence" value="ECO:0007669"/>
    <property type="project" value="UniProtKB-SubCell"/>
</dbReference>
<keyword evidence="9" id="KW-0539">Nucleus</keyword>
<feature type="domain" description="C2H2-type" evidence="12">
    <location>
        <begin position="417"/>
        <end position="444"/>
    </location>
</feature>
<feature type="domain" description="C2H2-type" evidence="12">
    <location>
        <begin position="389"/>
        <end position="416"/>
    </location>
</feature>
<keyword evidence="8" id="KW-0238">DNA-binding</keyword>
<dbReference type="FunFam" id="3.30.160.60:FF:000295">
    <property type="entry name" value="zinc finger protein 19"/>
    <property type="match status" value="1"/>
</dbReference>
<dbReference type="FunFam" id="3.30.160.60:FF:000759">
    <property type="entry name" value="zinc finger protein 16"/>
    <property type="match status" value="1"/>
</dbReference>
<dbReference type="Proteomes" id="UP000824782">
    <property type="component" value="Unassembled WGS sequence"/>
</dbReference>